<keyword evidence="3" id="KW-0413">Isomerase</keyword>
<dbReference type="RefSeq" id="WP_111322028.1">
    <property type="nucleotide sequence ID" value="NZ_QKZT01000019.1"/>
</dbReference>
<organism evidence="3 4">
    <name type="scientific">Algoriphagus chordae</name>
    <dbReference type="NCBI Taxonomy" id="237019"/>
    <lineage>
        <taxon>Bacteria</taxon>
        <taxon>Pseudomonadati</taxon>
        <taxon>Bacteroidota</taxon>
        <taxon>Cytophagia</taxon>
        <taxon>Cytophagales</taxon>
        <taxon>Cyclobacteriaceae</taxon>
        <taxon>Algoriphagus</taxon>
    </lineage>
</organism>
<dbReference type="Proteomes" id="UP000248882">
    <property type="component" value="Unassembled WGS sequence"/>
</dbReference>
<evidence type="ECO:0000313" key="3">
    <source>
        <dbReference type="EMBL" id="PZX48552.1"/>
    </source>
</evidence>
<dbReference type="GO" id="GO:0046872">
    <property type="term" value="F:metal ion binding"/>
    <property type="evidence" value="ECO:0007669"/>
    <property type="project" value="UniProtKB-KW"/>
</dbReference>
<keyword evidence="4" id="KW-1185">Reference proteome</keyword>
<dbReference type="OrthoDB" id="981110at2"/>
<comment type="caution">
    <text evidence="3">The sequence shown here is derived from an EMBL/GenBank/DDBJ whole genome shotgun (WGS) entry which is preliminary data.</text>
</comment>
<dbReference type="InterPro" id="IPR051610">
    <property type="entry name" value="GPI/OXD"/>
</dbReference>
<dbReference type="Pfam" id="PF07883">
    <property type="entry name" value="Cupin_2"/>
    <property type="match status" value="1"/>
</dbReference>
<dbReference type="EMBL" id="QKZT01000019">
    <property type="protein sequence ID" value="PZX48552.1"/>
    <property type="molecule type" value="Genomic_DNA"/>
</dbReference>
<dbReference type="InterPro" id="IPR014710">
    <property type="entry name" value="RmlC-like_jellyroll"/>
</dbReference>
<gene>
    <name evidence="3" type="ORF">LV85_03622</name>
</gene>
<protein>
    <submittedName>
        <fullName evidence="3">Mannose-6-phosphate isomerase-like protein (Cupin superfamily)</fullName>
    </submittedName>
</protein>
<reference evidence="3 4" key="1">
    <citation type="submission" date="2018-06" db="EMBL/GenBank/DDBJ databases">
        <title>Genomic Encyclopedia of Archaeal and Bacterial Type Strains, Phase II (KMG-II): from individual species to whole genera.</title>
        <authorList>
            <person name="Goeker M."/>
        </authorList>
    </citation>
    <scope>NUCLEOTIDE SEQUENCE [LARGE SCALE GENOMIC DNA]</scope>
    <source>
        <strain evidence="3 4">DSM 19830</strain>
    </source>
</reference>
<dbReference type="PANTHER" id="PTHR35848:SF6">
    <property type="entry name" value="CUPIN TYPE-2 DOMAIN-CONTAINING PROTEIN"/>
    <property type="match status" value="1"/>
</dbReference>
<dbReference type="SUPFAM" id="SSF51182">
    <property type="entry name" value="RmlC-like cupins"/>
    <property type="match status" value="1"/>
</dbReference>
<dbReference type="AlphaFoldDB" id="A0A2W7SD47"/>
<evidence type="ECO:0000259" key="2">
    <source>
        <dbReference type="Pfam" id="PF07883"/>
    </source>
</evidence>
<evidence type="ECO:0000256" key="1">
    <source>
        <dbReference type="ARBA" id="ARBA00022723"/>
    </source>
</evidence>
<sequence length="169" mass="18656">MAIVEKFDFTPLDSIDDPDDYRPNSKLALVVDPGDKDSGIVQNMSVFREQLGVGDEIPLHQHTIDEVLMVINGRIKVRLGSMSKEVYKDAVIFIPSKVPHSFKNIGNEVAEIVATFPSSTVDINYLERNPAPGTKGQDPGPPVAIDIREFNKGNFEEAVKTVDANSYLK</sequence>
<dbReference type="GO" id="GO:0016853">
    <property type="term" value="F:isomerase activity"/>
    <property type="evidence" value="ECO:0007669"/>
    <property type="project" value="UniProtKB-KW"/>
</dbReference>
<feature type="domain" description="Cupin type-2" evidence="2">
    <location>
        <begin position="49"/>
        <end position="115"/>
    </location>
</feature>
<proteinExistence type="predicted"/>
<keyword evidence="1" id="KW-0479">Metal-binding</keyword>
<dbReference type="Gene3D" id="2.60.120.10">
    <property type="entry name" value="Jelly Rolls"/>
    <property type="match status" value="1"/>
</dbReference>
<accession>A0A2W7SD47</accession>
<name>A0A2W7SD47_9BACT</name>
<dbReference type="InterPro" id="IPR011051">
    <property type="entry name" value="RmlC_Cupin_sf"/>
</dbReference>
<dbReference type="InterPro" id="IPR013096">
    <property type="entry name" value="Cupin_2"/>
</dbReference>
<evidence type="ECO:0000313" key="4">
    <source>
        <dbReference type="Proteomes" id="UP000248882"/>
    </source>
</evidence>
<dbReference type="PANTHER" id="PTHR35848">
    <property type="entry name" value="OXALATE-BINDING PROTEIN"/>
    <property type="match status" value="1"/>
</dbReference>